<accession>A0ACC1YY07</accession>
<evidence type="ECO:0000313" key="1">
    <source>
        <dbReference type="EMBL" id="KAJ4728403.1"/>
    </source>
</evidence>
<evidence type="ECO:0000313" key="2">
    <source>
        <dbReference type="Proteomes" id="UP001164539"/>
    </source>
</evidence>
<reference evidence="1 2" key="1">
    <citation type="journal article" date="2023" name="Science">
        <title>Complex scaffold remodeling in plant triterpene biosynthesis.</title>
        <authorList>
            <person name="De La Pena R."/>
            <person name="Hodgson H."/>
            <person name="Liu J.C."/>
            <person name="Stephenson M.J."/>
            <person name="Martin A.C."/>
            <person name="Owen C."/>
            <person name="Harkess A."/>
            <person name="Leebens-Mack J."/>
            <person name="Jimenez L.E."/>
            <person name="Osbourn A."/>
            <person name="Sattely E.S."/>
        </authorList>
    </citation>
    <scope>NUCLEOTIDE SEQUENCE [LARGE SCALE GENOMIC DNA]</scope>
    <source>
        <strain evidence="2">cv. JPN11</strain>
        <tissue evidence="1">Leaf</tissue>
    </source>
</reference>
<dbReference type="EMBL" id="CM051394">
    <property type="protein sequence ID" value="KAJ4728403.1"/>
    <property type="molecule type" value="Genomic_DNA"/>
</dbReference>
<proteinExistence type="predicted"/>
<comment type="caution">
    <text evidence="1">The sequence shown here is derived from an EMBL/GenBank/DDBJ whole genome shotgun (WGS) entry which is preliminary data.</text>
</comment>
<sequence>MVDLDQKQGYHLDQGLSPESLAAPMVEPPEKLPSSFSSSSSEVSVKLERDIGGGSGSEDKEVDSREASASTSATGSAVNNGNAKSSGNSGPSIPKTNKPMLEVSSGKKLEPTSSQLRLERAKTETHRPRTILAEQAAQIFDNKIPVQQKMRLLNRVATVKDDGTVEFEVTGDVESHNLGAASERLCNEVVPDEPLDDTNFQYIPPLQIVMLIVGTRGDVQPFIAIGKRLQDYGHRVRLATHSNFKDFVLTAGLEFYPLGGDPKVLAGYMVKNKGFLPSGPSEIPVQRNQIKDIINSLLPACRDPDLDSDIPFKADAIIANPPAYGHIHVAEALKIPIHIFFTMPWTPTSEFPHPLSRVKQPAGYRLSYQIVDSMIWLGIRDMINDLRKKKLKLRPVTYLSGSQGSDSDVPHGYIWSPHLVPKPKDWGQKVDVVGFCFLDLASNYEPPESLVKWLEAGTKPIYIGFGSLPVQEPEKMTQIIVEALEQTGQRGIINKGWGGLGNLAEPKDSIYLLDNCPHDWLFLQCKAVVHHGGAGTTAAGLRAACPTTIVPFFGDQPFWGERVHARGVGPPPIPVDEFSLAKLIDAINFMLDPQVKQRAVELAKAMEREDGVSGAVRAFLKHYPCSKTQAKSKQESSTETSSLFSISRCFGCS</sequence>
<protein>
    <submittedName>
        <fullName evidence="1">Sterol 3-beta-glucosyltransferase UGT80A2-like</fullName>
    </submittedName>
</protein>
<name>A0ACC1YY07_MELAZ</name>
<keyword evidence="2" id="KW-1185">Reference proteome</keyword>
<dbReference type="Proteomes" id="UP001164539">
    <property type="component" value="Chromosome 1"/>
</dbReference>
<gene>
    <name evidence="1" type="ORF">OWV82_001340</name>
</gene>
<organism evidence="1 2">
    <name type="scientific">Melia azedarach</name>
    <name type="common">Chinaberry tree</name>
    <dbReference type="NCBI Taxonomy" id="155640"/>
    <lineage>
        <taxon>Eukaryota</taxon>
        <taxon>Viridiplantae</taxon>
        <taxon>Streptophyta</taxon>
        <taxon>Embryophyta</taxon>
        <taxon>Tracheophyta</taxon>
        <taxon>Spermatophyta</taxon>
        <taxon>Magnoliopsida</taxon>
        <taxon>eudicotyledons</taxon>
        <taxon>Gunneridae</taxon>
        <taxon>Pentapetalae</taxon>
        <taxon>rosids</taxon>
        <taxon>malvids</taxon>
        <taxon>Sapindales</taxon>
        <taxon>Meliaceae</taxon>
        <taxon>Melia</taxon>
    </lineage>
</organism>